<gene>
    <name evidence="6" type="ORF">LCGC14_0865390</name>
</gene>
<keyword evidence="3" id="KW-0408">Iron</keyword>
<evidence type="ECO:0000256" key="2">
    <source>
        <dbReference type="ARBA" id="ARBA00022723"/>
    </source>
</evidence>
<dbReference type="Gene3D" id="3.30.70.20">
    <property type="match status" value="1"/>
</dbReference>
<dbReference type="PANTHER" id="PTHR24960:SF79">
    <property type="entry name" value="PHOTOSYSTEM I IRON-SULFUR CENTER"/>
    <property type="match status" value="1"/>
</dbReference>
<sequence length="295" mass="32171">MSVSDNKISRRSFLNKTAKVGLVFYTVGPLSTIYPEPSRKTGQTESSPKASETGPHRFIEQTLCIGCGRCVPLCPMEAITLGEETSSINPNECAECGTCYRAEICPVDAITPVKLEWPRVLRGTFSNPLAVHETTGITGRGTEGIKTNDSQNRYKRGQIGVFIEVGRPVLGGRFYDVERIVKKFKASGYEVIPENPIAALINDPKTGALKPDILDEKVISCVIEFILPDAAADELMTMVRRLSGEVESVFSLSVGLRADEQGKSRFEEVFGPDIYKLPNTKVNIGAAQPIAGEEI</sequence>
<dbReference type="PROSITE" id="PS51379">
    <property type="entry name" value="4FE4S_FER_2"/>
    <property type="match status" value="2"/>
</dbReference>
<name>A0A0F9PRP1_9ZZZZ</name>
<feature type="domain" description="4Fe-4S ferredoxin-type" evidence="5">
    <location>
        <begin position="87"/>
        <end position="115"/>
    </location>
</feature>
<dbReference type="AlphaFoldDB" id="A0A0F9PRP1"/>
<dbReference type="EMBL" id="LAZR01002644">
    <property type="protein sequence ID" value="KKN27357.1"/>
    <property type="molecule type" value="Genomic_DNA"/>
</dbReference>
<dbReference type="Pfam" id="PF12838">
    <property type="entry name" value="Fer4_7"/>
    <property type="match status" value="1"/>
</dbReference>
<keyword evidence="4" id="KW-0411">Iron-sulfur</keyword>
<dbReference type="PANTHER" id="PTHR24960">
    <property type="entry name" value="PHOTOSYSTEM I IRON-SULFUR CENTER-RELATED"/>
    <property type="match status" value="1"/>
</dbReference>
<comment type="caution">
    <text evidence="6">The sequence shown here is derived from an EMBL/GenBank/DDBJ whole genome shotgun (WGS) entry which is preliminary data.</text>
</comment>
<reference evidence="6" key="1">
    <citation type="journal article" date="2015" name="Nature">
        <title>Complex archaea that bridge the gap between prokaryotes and eukaryotes.</title>
        <authorList>
            <person name="Spang A."/>
            <person name="Saw J.H."/>
            <person name="Jorgensen S.L."/>
            <person name="Zaremba-Niedzwiedzka K."/>
            <person name="Martijn J."/>
            <person name="Lind A.E."/>
            <person name="van Eijk R."/>
            <person name="Schleper C."/>
            <person name="Guy L."/>
            <person name="Ettema T.J."/>
        </authorList>
    </citation>
    <scope>NUCLEOTIDE SEQUENCE</scope>
</reference>
<organism evidence="6">
    <name type="scientific">marine sediment metagenome</name>
    <dbReference type="NCBI Taxonomy" id="412755"/>
    <lineage>
        <taxon>unclassified sequences</taxon>
        <taxon>metagenomes</taxon>
        <taxon>ecological metagenomes</taxon>
    </lineage>
</organism>
<keyword evidence="2" id="KW-0479">Metal-binding</keyword>
<dbReference type="GO" id="GO:0051539">
    <property type="term" value="F:4 iron, 4 sulfur cluster binding"/>
    <property type="evidence" value="ECO:0007669"/>
    <property type="project" value="UniProtKB-KW"/>
</dbReference>
<evidence type="ECO:0000256" key="4">
    <source>
        <dbReference type="ARBA" id="ARBA00023014"/>
    </source>
</evidence>
<dbReference type="PROSITE" id="PS00198">
    <property type="entry name" value="4FE4S_FER_1"/>
    <property type="match status" value="1"/>
</dbReference>
<protein>
    <recommendedName>
        <fullName evidence="5">4Fe-4S ferredoxin-type domain-containing protein</fullName>
    </recommendedName>
</protein>
<evidence type="ECO:0000313" key="6">
    <source>
        <dbReference type="EMBL" id="KKN27357.1"/>
    </source>
</evidence>
<dbReference type="InterPro" id="IPR017896">
    <property type="entry name" value="4Fe4S_Fe-S-bd"/>
</dbReference>
<evidence type="ECO:0000256" key="1">
    <source>
        <dbReference type="ARBA" id="ARBA00022485"/>
    </source>
</evidence>
<keyword evidence="1" id="KW-0004">4Fe-4S</keyword>
<proteinExistence type="predicted"/>
<accession>A0A0F9PRP1</accession>
<evidence type="ECO:0000259" key="5">
    <source>
        <dbReference type="PROSITE" id="PS51379"/>
    </source>
</evidence>
<dbReference type="GO" id="GO:0046872">
    <property type="term" value="F:metal ion binding"/>
    <property type="evidence" value="ECO:0007669"/>
    <property type="project" value="UniProtKB-KW"/>
</dbReference>
<dbReference type="SUPFAM" id="SSF54862">
    <property type="entry name" value="4Fe-4S ferredoxins"/>
    <property type="match status" value="1"/>
</dbReference>
<dbReference type="InterPro" id="IPR050157">
    <property type="entry name" value="PSI_iron-sulfur_center"/>
</dbReference>
<feature type="domain" description="4Fe-4S ferredoxin-type" evidence="5">
    <location>
        <begin position="55"/>
        <end position="84"/>
    </location>
</feature>
<evidence type="ECO:0000256" key="3">
    <source>
        <dbReference type="ARBA" id="ARBA00023004"/>
    </source>
</evidence>
<dbReference type="InterPro" id="IPR017900">
    <property type="entry name" value="4Fe4S_Fe_S_CS"/>
</dbReference>